<evidence type="ECO:0000313" key="1">
    <source>
        <dbReference type="EMBL" id="AFI85488.1"/>
    </source>
</evidence>
<dbReference type="RefSeq" id="WP_014707849.1">
    <property type="nucleotide sequence ID" value="NC_017857.3"/>
</dbReference>
<protein>
    <submittedName>
        <fullName evidence="1">Uncharacterized protein</fullName>
    </submittedName>
</protein>
<dbReference type="AlphaFoldDB" id="I1XM69"/>
<keyword evidence="2" id="KW-1185">Reference proteome</keyword>
<reference evidence="1 2" key="1">
    <citation type="journal article" date="2012" name="J. Bacteriol.">
        <title>Complete genome sequences of Methylophaga sp. strain JAM1 and Methylophaga sp. strain JAM7.</title>
        <authorList>
            <person name="Villeneuve C."/>
            <person name="Martineau C."/>
            <person name="Mauffrey F."/>
            <person name="Villemur R."/>
        </authorList>
    </citation>
    <scope>NUCLEOTIDE SEQUENCE [LARGE SCALE GENOMIC DNA]</scope>
    <source>
        <strain evidence="1 2">JAM1</strain>
    </source>
</reference>
<sequence length="59" mass="6902">MMNKSKTRDWLVLKLECDISENYFARGSVDFEIDDFEELDLRAIATASPGRGFLFRNRI</sequence>
<gene>
    <name evidence="1" type="ordered locus">Q7A_2700</name>
</gene>
<dbReference type="EMBL" id="CP003390">
    <property type="protein sequence ID" value="AFI85488.1"/>
    <property type="molecule type" value="Genomic_DNA"/>
</dbReference>
<organism evidence="1 2">
    <name type="scientific">Methylophaga nitratireducenticrescens</name>
    <dbReference type="NCBI Taxonomy" id="754476"/>
    <lineage>
        <taxon>Bacteria</taxon>
        <taxon>Pseudomonadati</taxon>
        <taxon>Pseudomonadota</taxon>
        <taxon>Gammaproteobacteria</taxon>
        <taxon>Thiotrichales</taxon>
        <taxon>Piscirickettsiaceae</taxon>
        <taxon>Methylophaga</taxon>
    </lineage>
</organism>
<evidence type="ECO:0000313" key="2">
    <source>
        <dbReference type="Proteomes" id="UP000009144"/>
    </source>
</evidence>
<proteinExistence type="predicted"/>
<accession>I1XM69</accession>
<dbReference type="STRING" id="754476.Q7A_2700"/>
<dbReference type="Proteomes" id="UP000009144">
    <property type="component" value="Chromosome"/>
</dbReference>
<name>I1XM69_METNJ</name>
<dbReference type="HOGENOM" id="CLU_2955270_0_0_6"/>
<dbReference type="PATRIC" id="fig|754476.3.peg.2648"/>
<reference evidence="1 2" key="2">
    <citation type="journal article" date="2013" name="Int. J. Syst. Evol. Microbiol.">
        <title>Methylophaga nitratireducenticrescens sp. nov. and Methylophaga frappieri sp. nov., isolated from the biofilm of the methanol-fed denitrification system treating the seawater at the Montreal Biodome.</title>
        <authorList>
            <person name="Villeneuve C."/>
            <person name="Martineau C."/>
            <person name="Mauffrey F."/>
            <person name="Villemur R."/>
        </authorList>
    </citation>
    <scope>NUCLEOTIDE SEQUENCE [LARGE SCALE GENOMIC DNA]</scope>
    <source>
        <strain evidence="1 2">JAM1</strain>
    </source>
</reference>